<feature type="region of interest" description="Disordered" evidence="1">
    <location>
        <begin position="73"/>
        <end position="96"/>
    </location>
</feature>
<evidence type="ECO:0000313" key="2">
    <source>
        <dbReference type="EnsemblPlants" id="MELO3C026929.2.1"/>
    </source>
</evidence>
<evidence type="ECO:0000256" key="1">
    <source>
        <dbReference type="SAM" id="MobiDB-lite"/>
    </source>
</evidence>
<dbReference type="AlphaFoldDB" id="A0A9I9E259"/>
<sequence length="96" mass="10308">MGLASLSSLADSIENCSRLTGILKIVLQEEKALLSCGKGMIGWSRASFPKYSDSTGKEAPILHFLAYRTDGDGDPGLSERTPLPHYAASPRSSHSR</sequence>
<protein>
    <submittedName>
        <fullName evidence="2">Uncharacterized protein</fullName>
    </submittedName>
</protein>
<reference evidence="2" key="1">
    <citation type="submission" date="2023-03" db="UniProtKB">
        <authorList>
            <consortium name="EnsemblPlants"/>
        </authorList>
    </citation>
    <scope>IDENTIFICATION</scope>
</reference>
<dbReference type="EnsemblPlants" id="MELO3C026929.2.1">
    <property type="protein sequence ID" value="MELO3C026929.2.1"/>
    <property type="gene ID" value="MELO3C026929.2"/>
</dbReference>
<accession>A0A9I9E259</accession>
<organism evidence="2">
    <name type="scientific">Cucumis melo</name>
    <name type="common">Muskmelon</name>
    <dbReference type="NCBI Taxonomy" id="3656"/>
    <lineage>
        <taxon>Eukaryota</taxon>
        <taxon>Viridiplantae</taxon>
        <taxon>Streptophyta</taxon>
        <taxon>Embryophyta</taxon>
        <taxon>Tracheophyta</taxon>
        <taxon>Spermatophyta</taxon>
        <taxon>Magnoliopsida</taxon>
        <taxon>eudicotyledons</taxon>
        <taxon>Gunneridae</taxon>
        <taxon>Pentapetalae</taxon>
        <taxon>rosids</taxon>
        <taxon>fabids</taxon>
        <taxon>Cucurbitales</taxon>
        <taxon>Cucurbitaceae</taxon>
        <taxon>Benincaseae</taxon>
        <taxon>Cucumis</taxon>
    </lineage>
</organism>
<dbReference type="Gramene" id="MELO3C026929.2.1">
    <property type="protein sequence ID" value="MELO3C026929.2.1"/>
    <property type="gene ID" value="MELO3C026929.2"/>
</dbReference>
<proteinExistence type="predicted"/>
<name>A0A9I9E259_CUCME</name>